<dbReference type="CDD" id="cd00009">
    <property type="entry name" value="AAA"/>
    <property type="match status" value="1"/>
</dbReference>
<protein>
    <recommendedName>
        <fullName evidence="4">Midasin</fullName>
    </recommendedName>
</protein>
<evidence type="ECO:0000256" key="3">
    <source>
        <dbReference type="ARBA" id="ARBA00007188"/>
    </source>
</evidence>
<dbReference type="FunFam" id="3.40.50.300:FF:000142">
    <property type="entry name" value="Midasin"/>
    <property type="match status" value="2"/>
</dbReference>
<keyword evidence="7" id="KW-0143">Chaperone</keyword>
<comment type="subcellular location">
    <subcellularLocation>
        <location evidence="1">Nucleus</location>
        <location evidence="1">Nucleolus</location>
    </subcellularLocation>
    <subcellularLocation>
        <location evidence="2">Nucleus</location>
        <location evidence="2">Nucleoplasm</location>
    </subcellularLocation>
</comment>
<dbReference type="Proteomes" id="UP000663829">
    <property type="component" value="Unassembled WGS sequence"/>
</dbReference>
<name>A0A814XZQ7_9BILA</name>
<evidence type="ECO:0000256" key="6">
    <source>
        <dbReference type="ARBA" id="ARBA00022840"/>
    </source>
</evidence>
<dbReference type="EMBL" id="CAJOBC010009368">
    <property type="protein sequence ID" value="CAF3986049.1"/>
    <property type="molecule type" value="Genomic_DNA"/>
</dbReference>
<feature type="domain" description="AAA+ ATPase" evidence="10">
    <location>
        <begin position="1158"/>
        <end position="1307"/>
    </location>
</feature>
<dbReference type="Pfam" id="PF07728">
    <property type="entry name" value="AAA_5"/>
    <property type="match status" value="3"/>
</dbReference>
<dbReference type="GO" id="GO:0000027">
    <property type="term" value="P:ribosomal large subunit assembly"/>
    <property type="evidence" value="ECO:0007669"/>
    <property type="project" value="TreeGrafter"/>
</dbReference>
<feature type="region of interest" description="Disordered" evidence="9">
    <location>
        <begin position="588"/>
        <end position="657"/>
    </location>
</feature>
<evidence type="ECO:0000256" key="8">
    <source>
        <dbReference type="ARBA" id="ARBA00023242"/>
    </source>
</evidence>
<evidence type="ECO:0000256" key="2">
    <source>
        <dbReference type="ARBA" id="ARBA00004642"/>
    </source>
</evidence>
<organism evidence="11 13">
    <name type="scientific">Didymodactylos carnosus</name>
    <dbReference type="NCBI Taxonomy" id="1234261"/>
    <lineage>
        <taxon>Eukaryota</taxon>
        <taxon>Metazoa</taxon>
        <taxon>Spiralia</taxon>
        <taxon>Gnathifera</taxon>
        <taxon>Rotifera</taxon>
        <taxon>Eurotatoria</taxon>
        <taxon>Bdelloidea</taxon>
        <taxon>Philodinida</taxon>
        <taxon>Philodinidae</taxon>
        <taxon>Didymodactylos</taxon>
    </lineage>
</organism>
<gene>
    <name evidence="11" type="ORF">GPM918_LOCUS24773</name>
    <name evidence="12" type="ORF">SRO942_LOCUS24777</name>
</gene>
<feature type="compositionally biased region" description="Basic residues" evidence="9">
    <location>
        <begin position="588"/>
        <end position="598"/>
    </location>
</feature>
<dbReference type="EMBL" id="CAJNOQ010009364">
    <property type="protein sequence ID" value="CAF1222767.1"/>
    <property type="molecule type" value="Genomic_DNA"/>
</dbReference>
<evidence type="ECO:0000256" key="9">
    <source>
        <dbReference type="SAM" id="MobiDB-lite"/>
    </source>
</evidence>
<dbReference type="GO" id="GO:0005730">
    <property type="term" value="C:nucleolus"/>
    <property type="evidence" value="ECO:0007669"/>
    <property type="project" value="UniProtKB-SubCell"/>
</dbReference>
<feature type="compositionally biased region" description="Low complexity" evidence="9">
    <location>
        <begin position="638"/>
        <end position="651"/>
    </location>
</feature>
<dbReference type="InterPro" id="IPR003593">
    <property type="entry name" value="AAA+_ATPase"/>
</dbReference>
<dbReference type="Proteomes" id="UP000681722">
    <property type="component" value="Unassembled WGS sequence"/>
</dbReference>
<dbReference type="GO" id="GO:0000055">
    <property type="term" value="P:ribosomal large subunit export from nucleus"/>
    <property type="evidence" value="ECO:0007669"/>
    <property type="project" value="TreeGrafter"/>
</dbReference>
<keyword evidence="8" id="KW-0539">Nucleus</keyword>
<dbReference type="GO" id="GO:0030687">
    <property type="term" value="C:preribosome, large subunit precursor"/>
    <property type="evidence" value="ECO:0007669"/>
    <property type="project" value="TreeGrafter"/>
</dbReference>
<dbReference type="GO" id="GO:0016887">
    <property type="term" value="F:ATP hydrolysis activity"/>
    <property type="evidence" value="ECO:0007669"/>
    <property type="project" value="InterPro"/>
</dbReference>
<evidence type="ECO:0000313" key="12">
    <source>
        <dbReference type="EMBL" id="CAF3986049.1"/>
    </source>
</evidence>
<evidence type="ECO:0000313" key="13">
    <source>
        <dbReference type="Proteomes" id="UP000663829"/>
    </source>
</evidence>
<dbReference type="SMART" id="SM00382">
    <property type="entry name" value="AAA"/>
    <property type="match status" value="1"/>
</dbReference>
<keyword evidence="6" id="KW-0067">ATP-binding</keyword>
<dbReference type="PANTHER" id="PTHR48103">
    <property type="entry name" value="MIDASIN-RELATED"/>
    <property type="match status" value="1"/>
</dbReference>
<dbReference type="PANTHER" id="PTHR48103:SF2">
    <property type="entry name" value="MIDASIN"/>
    <property type="match status" value="1"/>
</dbReference>
<evidence type="ECO:0000256" key="7">
    <source>
        <dbReference type="ARBA" id="ARBA00023186"/>
    </source>
</evidence>
<keyword evidence="13" id="KW-1185">Reference proteome</keyword>
<comment type="caution">
    <text evidence="11">The sequence shown here is derived from an EMBL/GenBank/DDBJ whole genome shotgun (WGS) entry which is preliminary data.</text>
</comment>
<sequence>MFTSYFPTNEKQLINSVCEKLHSEQLTSRQLVQFIDCAFKLQHSKVITERKIDLPSVLLSAYELVFDSDSTKVRTSSVKSYLEKEAKHGSINFFDFSIPEKVREEHREHIIDPDKTPTRYDAAKRLCASVICSRPVLHEGPAATGKTSLVEYLAQCDNKILYRVNNTKGTTVQDYFGSYMPTGEFLNGALSRAMLDGDWFVADEFDLAEPAVMNVLYPILEGQQYLTVPNTGQTLMARDGFRFFATQNGTSYVGRKQLPKTLRSRFLEIQFHSFTEKELEFIIIQRKSTSTVSKSSAVFDDDLKKVAPQIASMVTNLNRQIIEKQQPILGAPKLGLTMREVIKWINRKQRKPDVDWYEHALRLLESRVPKNLNSVFITCLQTSFGQLIDPPSHVKIEGNQISLNRPPSLPISYTFTNLDAAINLQLSSAPQKLLLSLWRVFAAVEQHEPILLLGPTCYKSELIKIWSKLMAKESELCIITCSTSTETNDLIGSISMRYIGFERYSVRMNSRFLRGAETVETKTPRPYTQADALSLLLNCLNQLYKRAKKNLSKNASAIDFNKFTKFRTNCDAFAVDIGKFISGIKKQQEKKKVRKHQTTKNIEQPSAPIAISENVKVDPEPSQTNDFTPLPTSNLPPKSTTTTNQFNSTQKHSTDDNDNEYFEKIYRTKHVVDMMVNDQDDVDPFEVTDNDQIEADPFTIVYNHPEEEEIDPFSVRSAVLTKPEEEDEIDPFSAGQPSQLSDDEKLLEFYMGAQSDDQSTTHFWTSSFGTKTNPVAEAFQSIKNRLEIITAGLDDICRIGSDENGILLIKARCESIIIEIERAIEQGKSNIFLFQDGPVTSAVKEGKVLVLEDVNEPSQAVIERLNSLFETESSFILYEDFTAQQSKTTKINPQCAKFSILPTFQIFATVHTDEKTENRLQLSAATHSRMTEIRVQPYDNNELKQLAMKSTVNTISDKHIENQMTQIINTLADNLAPQLAHAMKIDSLDSRHFVRFGECLRLHLEHMPIEQAAAICVKFLFLDSIIEPKQSTTSNIHSSNTIWQKVLTAFKCEKNFLSIGEKDSTTTEGKDSITTDENLEKVGVYKDLSQWCSVEEMTIVDTETKQLRTHWGLRLKSNNLIAPFAPHIQSRPENLRFSLALTKSVLNNISRIIFSLHSSNRQLLAGPPGVGKTKIIEVLAKMLGYEVVRINFSSNTAFEDLIGSFVPRVVNGQRSFEFQEGPLYTSLKKNRRNTVILLDELNLASKELLNQLMPLFANENELFIPALAKSIPIDGSIIVAAMNPASIGGGREKLPRSTQAHFIQVQLSTFEVRELMYITISLLHPHLVAGYLTENLVEKINMFHYEISEKARLRQIGRLGGPYDFNLRDIEKLSKLIAAHSLTHRAHMNLSEEVTSTTTTTNTVDDDNLRKIEEQNIIRSLQVYLDIVYTSRFEYVQDQNLVHEMIRQQFPLDTSSTTTIVNNRKELIDSDLNLQGYARLGFVYIEKKEYQSVYRPLVHSQRTLEKLQLLAAATVSKATVLIEGGDCSGKTALVCELARICERRLLVLNLNHETTTSDLLGSWTVINKHSYEKRRKQISEQLLNDIVRFALAVLIPLSQQFYEVEQLIRTITCLIHQWEHGK</sequence>
<evidence type="ECO:0000256" key="1">
    <source>
        <dbReference type="ARBA" id="ARBA00004604"/>
    </source>
</evidence>
<evidence type="ECO:0000259" key="10">
    <source>
        <dbReference type="SMART" id="SM00382"/>
    </source>
</evidence>
<dbReference type="SUPFAM" id="SSF52540">
    <property type="entry name" value="P-loop containing nucleoside triphosphate hydrolases"/>
    <property type="match status" value="3"/>
</dbReference>
<dbReference type="GO" id="GO:0005654">
    <property type="term" value="C:nucleoplasm"/>
    <property type="evidence" value="ECO:0007669"/>
    <property type="project" value="UniProtKB-SubCell"/>
</dbReference>
<reference evidence="11" key="1">
    <citation type="submission" date="2021-02" db="EMBL/GenBank/DDBJ databases">
        <authorList>
            <person name="Nowell W R."/>
        </authorList>
    </citation>
    <scope>NUCLEOTIDE SEQUENCE</scope>
</reference>
<dbReference type="Gene3D" id="3.40.50.300">
    <property type="entry name" value="P-loop containing nucleotide triphosphate hydrolases"/>
    <property type="match status" value="4"/>
</dbReference>
<proteinExistence type="inferred from homology"/>
<evidence type="ECO:0000256" key="5">
    <source>
        <dbReference type="ARBA" id="ARBA00022741"/>
    </source>
</evidence>
<accession>A0A814XZQ7</accession>
<dbReference type="GO" id="GO:0005524">
    <property type="term" value="F:ATP binding"/>
    <property type="evidence" value="ECO:0007669"/>
    <property type="project" value="UniProtKB-KW"/>
</dbReference>
<dbReference type="InterPro" id="IPR011704">
    <property type="entry name" value="ATPase_dyneun-rel_AAA"/>
</dbReference>
<feature type="compositionally biased region" description="Polar residues" evidence="9">
    <location>
        <begin position="621"/>
        <end position="637"/>
    </location>
</feature>
<dbReference type="InterPro" id="IPR027417">
    <property type="entry name" value="P-loop_NTPase"/>
</dbReference>
<keyword evidence="5" id="KW-0547">Nucleotide-binding</keyword>
<comment type="similarity">
    <text evidence="3">Belongs to the midasin family.</text>
</comment>
<dbReference type="OrthoDB" id="422220at2759"/>
<evidence type="ECO:0000313" key="11">
    <source>
        <dbReference type="EMBL" id="CAF1222767.1"/>
    </source>
</evidence>
<evidence type="ECO:0000256" key="4">
    <source>
        <dbReference type="ARBA" id="ARBA00017143"/>
    </source>
</evidence>